<keyword evidence="3 14" id="KW-0813">Transport</keyword>
<evidence type="ECO:0000256" key="1">
    <source>
        <dbReference type="ARBA" id="ARBA00004571"/>
    </source>
</evidence>
<evidence type="ECO:0000256" key="2">
    <source>
        <dbReference type="ARBA" id="ARBA00009810"/>
    </source>
</evidence>
<dbReference type="OrthoDB" id="9760620at2"/>
<dbReference type="Gene3D" id="2.40.170.20">
    <property type="entry name" value="TonB-dependent receptor, beta-barrel domain"/>
    <property type="match status" value="1"/>
</dbReference>
<dbReference type="Proteomes" id="UP000002742">
    <property type="component" value="Chromosome"/>
</dbReference>
<feature type="signal peptide" evidence="16">
    <location>
        <begin position="1"/>
        <end position="28"/>
    </location>
</feature>
<evidence type="ECO:0000256" key="7">
    <source>
        <dbReference type="ARBA" id="ARBA00022729"/>
    </source>
</evidence>
<dbReference type="GO" id="GO:0015344">
    <property type="term" value="F:siderophore uptake transmembrane transporter activity"/>
    <property type="evidence" value="ECO:0007669"/>
    <property type="project" value="TreeGrafter"/>
</dbReference>
<evidence type="ECO:0000256" key="8">
    <source>
        <dbReference type="ARBA" id="ARBA00023004"/>
    </source>
</evidence>
<protein>
    <submittedName>
        <fullName evidence="19">TonB-dependent receptor</fullName>
    </submittedName>
</protein>
<dbReference type="STRING" id="583345.Mmol_0379"/>
<dbReference type="InterPro" id="IPR012910">
    <property type="entry name" value="Plug_dom"/>
</dbReference>
<dbReference type="CDD" id="cd01347">
    <property type="entry name" value="ligand_gated_channel"/>
    <property type="match status" value="1"/>
</dbReference>
<keyword evidence="11 14" id="KW-0472">Membrane</keyword>
<dbReference type="InterPro" id="IPR039426">
    <property type="entry name" value="TonB-dep_rcpt-like"/>
</dbReference>
<feature type="domain" description="TonB-dependent receptor-like beta-barrel" evidence="17">
    <location>
        <begin position="232"/>
        <end position="679"/>
    </location>
</feature>
<reference evidence="20" key="1">
    <citation type="submission" date="2009-07" db="EMBL/GenBank/DDBJ databases">
        <title>Complete sequence of Methylotenera mobilis JLW8.</title>
        <authorList>
            <consortium name="US DOE Joint Genome Institute"/>
            <person name="Lucas S."/>
            <person name="Copeland A."/>
            <person name="Lapidus A."/>
            <person name="Glavina del Rio T."/>
            <person name="Tice H."/>
            <person name="Bruce D."/>
            <person name="Goodwin L."/>
            <person name="Pitluck S."/>
            <person name="LaButti K.M."/>
            <person name="Clum A."/>
            <person name="Larimer F."/>
            <person name="Land M."/>
            <person name="Hauser L."/>
            <person name="Kyrpides N."/>
            <person name="Mikhailova N."/>
            <person name="Kayluzhnaya M."/>
            <person name="Chistoserdova L."/>
        </authorList>
    </citation>
    <scope>NUCLEOTIDE SEQUENCE [LARGE SCALE GENOMIC DNA]</scope>
    <source>
        <strain evidence="20">JLW8 / ATCC BAA-1282 / DSM 17540</strain>
    </source>
</reference>
<evidence type="ECO:0000256" key="11">
    <source>
        <dbReference type="ARBA" id="ARBA00023136"/>
    </source>
</evidence>
<evidence type="ECO:0000256" key="16">
    <source>
        <dbReference type="SAM" id="SignalP"/>
    </source>
</evidence>
<evidence type="ECO:0000256" key="9">
    <source>
        <dbReference type="ARBA" id="ARBA00023065"/>
    </source>
</evidence>
<reference evidence="19 20" key="2">
    <citation type="journal article" date="2011" name="J. Bacteriol.">
        <title>Genomes of three methylotrophs from a single niche uncover genetic and metabolic divergence of Methylophilaceae.</title>
        <authorList>
            <person name="Lapidus A."/>
            <person name="Clum A."/>
            <person name="Labutti K."/>
            <person name="Kaluzhnaya M.G."/>
            <person name="Lim S."/>
            <person name="Beck D.A."/>
            <person name="Glavina Del Rio T."/>
            <person name="Nolan M."/>
            <person name="Mavromatis K."/>
            <person name="Huntemann M."/>
            <person name="Lucas S."/>
            <person name="Lidstrom M.E."/>
            <person name="Ivanova N."/>
            <person name="Chistoserdova L."/>
        </authorList>
    </citation>
    <scope>NUCLEOTIDE SEQUENCE [LARGE SCALE GENOMIC DNA]</scope>
    <source>
        <strain evidence="20">JLW8 / ATCC BAA-1282 / DSM 17540</strain>
    </source>
</reference>
<comment type="subcellular location">
    <subcellularLocation>
        <location evidence="1 14">Cell outer membrane</location>
        <topology evidence="1 14">Multi-pass membrane protein</topology>
    </subcellularLocation>
</comment>
<keyword evidence="9" id="KW-0406">Ion transport</keyword>
<comment type="similarity">
    <text evidence="2 14 15">Belongs to the TonB-dependent receptor family.</text>
</comment>
<dbReference type="PANTHER" id="PTHR32552:SF68">
    <property type="entry name" value="FERRICHROME OUTER MEMBRANE TRANSPORTER_PHAGE RECEPTOR"/>
    <property type="match status" value="1"/>
</dbReference>
<dbReference type="GO" id="GO:0009279">
    <property type="term" value="C:cell outer membrane"/>
    <property type="evidence" value="ECO:0007669"/>
    <property type="project" value="UniProtKB-SubCell"/>
</dbReference>
<proteinExistence type="inferred from homology"/>
<evidence type="ECO:0000313" key="20">
    <source>
        <dbReference type="Proteomes" id="UP000002742"/>
    </source>
</evidence>
<keyword evidence="10 15" id="KW-0798">TonB box</keyword>
<evidence type="ECO:0000256" key="6">
    <source>
        <dbReference type="ARBA" id="ARBA00022692"/>
    </source>
</evidence>
<evidence type="ECO:0000259" key="18">
    <source>
        <dbReference type="Pfam" id="PF07715"/>
    </source>
</evidence>
<organism evidence="19 20">
    <name type="scientific">Methylotenera mobilis (strain JLW8 / ATCC BAA-1282 / DSM 17540)</name>
    <dbReference type="NCBI Taxonomy" id="583345"/>
    <lineage>
        <taxon>Bacteria</taxon>
        <taxon>Pseudomonadati</taxon>
        <taxon>Pseudomonadota</taxon>
        <taxon>Betaproteobacteria</taxon>
        <taxon>Nitrosomonadales</taxon>
        <taxon>Methylophilaceae</taxon>
        <taxon>Methylotenera</taxon>
    </lineage>
</organism>
<dbReference type="InterPro" id="IPR037066">
    <property type="entry name" value="Plug_dom_sf"/>
</dbReference>
<dbReference type="Pfam" id="PF07715">
    <property type="entry name" value="Plug"/>
    <property type="match status" value="1"/>
</dbReference>
<dbReference type="PROSITE" id="PS52016">
    <property type="entry name" value="TONB_DEPENDENT_REC_3"/>
    <property type="match status" value="1"/>
</dbReference>
<dbReference type="RefSeq" id="WP_015831327.1">
    <property type="nucleotide sequence ID" value="NC_012968.1"/>
</dbReference>
<keyword evidence="6 14" id="KW-0812">Transmembrane</keyword>
<evidence type="ECO:0000256" key="4">
    <source>
        <dbReference type="ARBA" id="ARBA00022452"/>
    </source>
</evidence>
<keyword evidence="20" id="KW-1185">Reference proteome</keyword>
<dbReference type="InterPro" id="IPR036942">
    <property type="entry name" value="Beta-barrel_TonB_sf"/>
</dbReference>
<keyword evidence="13 14" id="KW-0998">Cell outer membrane</keyword>
<gene>
    <name evidence="19" type="ordered locus">Mmol_0379</name>
</gene>
<keyword evidence="4 14" id="KW-1134">Transmembrane beta strand</keyword>
<sequence length="727" mass="79289">MSYTTTFQYNVLTLAVLSTLGIAQQAQAETTEKIVTAPVVVTATRAEQNSFDLPVAIDVVESKDVQNGQLQMTLSESLIRVPGITAQSRTQSAQDPQISSRGFGSRSSFGVRGIRVYVDGIPLTMPDGQGQPGVVDLSAIKSIEVMRGPFSALYGNSSGGVIQMLTKDAPKTPEVGATVMFGSYDTKRNVLEASGQLEGLEYMLNISNFESEGYRANSASNKQMATAKFKFNLDEDTKVTALVNWFDQEAQDPLGLDRARSFSSSTRNDVVPAALFANTSVKRDHTQVGFNIEHAFNANNKITLTPYVGTRKNAQILTTTALATTLTGPGGTSTNFCNTTRGTCARVSEIDREFYGTDARWDNSGYISNLPYKVSLGVTYGKSSDDRLDTNILNNGFKVNTLNRNEVNEVSNFDQYIQSNLSLSPTFDVHAGARHTKVKLNVKDNLVSLNGNNSGSVDYQKTTPVIGAVWKASEALNFYANFGKGFETPTFIEAAFDNVTTGVASKPNLSLKAAESRNIELGAKAFITDNIRANLTLFKIDTDNEIVTRQTVSGRSSYQNAGQTKRTGIEASIDASFDNNITAFASYTLLNAKFEDPFVTVINAGGTTGTVHSGNHIPGTYKSQVYGEIAWKYPTLGFFSALEGRHNSEVYVNDINSDKAPSYTIFNIRAGFEQSFANWGFREYLRIENITDKDYIGSVRVNDGNALYFEPAAGRNYLLGLSARYKF</sequence>
<evidence type="ECO:0000256" key="10">
    <source>
        <dbReference type="ARBA" id="ARBA00023077"/>
    </source>
</evidence>
<dbReference type="PANTHER" id="PTHR32552">
    <property type="entry name" value="FERRICHROME IRON RECEPTOR-RELATED"/>
    <property type="match status" value="1"/>
</dbReference>
<keyword evidence="7 16" id="KW-0732">Signal</keyword>
<evidence type="ECO:0000256" key="15">
    <source>
        <dbReference type="RuleBase" id="RU003357"/>
    </source>
</evidence>
<dbReference type="eggNOG" id="COG4772">
    <property type="taxonomic scope" value="Bacteria"/>
</dbReference>
<keyword evidence="12 19" id="KW-0675">Receptor</keyword>
<evidence type="ECO:0000256" key="3">
    <source>
        <dbReference type="ARBA" id="ARBA00022448"/>
    </source>
</evidence>
<evidence type="ECO:0000256" key="13">
    <source>
        <dbReference type="ARBA" id="ARBA00023237"/>
    </source>
</evidence>
<dbReference type="Pfam" id="PF00593">
    <property type="entry name" value="TonB_dep_Rec_b-barrel"/>
    <property type="match status" value="1"/>
</dbReference>
<feature type="chain" id="PRO_5002973304" evidence="16">
    <location>
        <begin position="29"/>
        <end position="727"/>
    </location>
</feature>
<dbReference type="EMBL" id="CP001672">
    <property type="protein sequence ID" value="ACT47289.1"/>
    <property type="molecule type" value="Genomic_DNA"/>
</dbReference>
<evidence type="ECO:0000256" key="5">
    <source>
        <dbReference type="ARBA" id="ARBA00022496"/>
    </source>
</evidence>
<dbReference type="SUPFAM" id="SSF56935">
    <property type="entry name" value="Porins"/>
    <property type="match status" value="1"/>
</dbReference>
<dbReference type="KEGG" id="mmb:Mmol_0379"/>
<name>C6WTG7_METML</name>
<dbReference type="HOGENOM" id="CLU_008287_13_0_4"/>
<keyword evidence="5" id="KW-0410">Iron transport</keyword>
<keyword evidence="8" id="KW-0408">Iron</keyword>
<dbReference type="Gene3D" id="2.170.130.10">
    <property type="entry name" value="TonB-dependent receptor, plug domain"/>
    <property type="match status" value="1"/>
</dbReference>
<evidence type="ECO:0000259" key="17">
    <source>
        <dbReference type="Pfam" id="PF00593"/>
    </source>
</evidence>
<dbReference type="InterPro" id="IPR000531">
    <property type="entry name" value="Beta-barrel_TonB"/>
</dbReference>
<evidence type="ECO:0000256" key="14">
    <source>
        <dbReference type="PROSITE-ProRule" id="PRU01360"/>
    </source>
</evidence>
<accession>C6WTG7</accession>
<evidence type="ECO:0000313" key="19">
    <source>
        <dbReference type="EMBL" id="ACT47289.1"/>
    </source>
</evidence>
<feature type="domain" description="TonB-dependent receptor plug" evidence="18">
    <location>
        <begin position="52"/>
        <end position="161"/>
    </location>
</feature>
<evidence type="ECO:0000256" key="12">
    <source>
        <dbReference type="ARBA" id="ARBA00023170"/>
    </source>
</evidence>
<dbReference type="AlphaFoldDB" id="C6WTG7"/>